<dbReference type="SUPFAM" id="SSF69593">
    <property type="entry name" value="Glycerol-3-phosphate (1)-acyltransferase"/>
    <property type="match status" value="1"/>
</dbReference>
<dbReference type="PANTHER" id="PTHR43201">
    <property type="entry name" value="ACYL-COA SYNTHETASE"/>
    <property type="match status" value="1"/>
</dbReference>
<dbReference type="Gene3D" id="3.30.300.30">
    <property type="match status" value="1"/>
</dbReference>
<evidence type="ECO:0000256" key="1">
    <source>
        <dbReference type="ARBA" id="ARBA00006432"/>
    </source>
</evidence>
<keyword evidence="5" id="KW-1185">Reference proteome</keyword>
<dbReference type="InterPro" id="IPR002123">
    <property type="entry name" value="Plipid/glycerol_acylTrfase"/>
</dbReference>
<reference evidence="4" key="1">
    <citation type="submission" date="2022-08" db="EMBL/GenBank/DDBJ databases">
        <title>Genomic Encyclopedia of Type Strains, Phase III (KMG-III): the genomes of soil and plant-associated and newly described type strains.</title>
        <authorList>
            <person name="Whitman W."/>
        </authorList>
    </citation>
    <scope>NUCLEOTIDE SEQUENCE</scope>
    <source>
        <strain evidence="4">HMT 1</strain>
    </source>
</reference>
<dbReference type="Gene3D" id="3.40.50.12780">
    <property type="entry name" value="N-terminal domain of ligase-like"/>
    <property type="match status" value="1"/>
</dbReference>
<proteinExistence type="inferred from homology"/>
<name>A0AAE3L496_9GAMM</name>
<keyword evidence="4" id="KW-0012">Acyltransferase</keyword>
<dbReference type="InterPro" id="IPR042099">
    <property type="entry name" value="ANL_N_sf"/>
</dbReference>
<comment type="similarity">
    <text evidence="1">Belongs to the ATP-dependent AMP-binding enzyme family.</text>
</comment>
<evidence type="ECO:0000259" key="3">
    <source>
        <dbReference type="SMART" id="SM00563"/>
    </source>
</evidence>
<dbReference type="PANTHER" id="PTHR43201:SF5">
    <property type="entry name" value="MEDIUM-CHAIN ACYL-COA LIGASE ACSF2, MITOCHONDRIAL"/>
    <property type="match status" value="1"/>
</dbReference>
<dbReference type="GO" id="GO:0006631">
    <property type="term" value="P:fatty acid metabolic process"/>
    <property type="evidence" value="ECO:0007669"/>
    <property type="project" value="TreeGrafter"/>
</dbReference>
<sequence length="739" mass="82414">MRFVKWLLRGLLRLLYRVDCQGLEHYHDAGERVLIVANHTSLLDGLLLYAWLPDTPTFAINSNIARQPRFGFFLRFVNLFRMDPASPLSLKSLIRYLNAGNKAVIFPEGRVTTTGGLMKIYEGPGLVADKADAMVLPIGIHGPQFSPFSYLKGKGVCRWFPRVTLRILPPRRIHIDASLQGPARRKSAVQQMQDVMYELHAATFNQRQTVFQAMVNAARDNGPKRIILEDSQRQRLSYRQLLQRALILGSALRRQTDAGEHVGLMLPNSNAMAIGFLALQYSGRIAAMINFTGGARSVIRACETGNVKRIYTSRQFIEKAGLENVVEQVAASVDVRYLEDLRAEIGLVDKLLGLLRSRYASRHYRRITRNRDPDQPAVILFTSGSEGVPKGVVLSHANLLANYAQVRCHIDFQPTDLVFNCLPLFHSFGLNAGFIMPLLGGSQVFLYPTPLHYRQIPELIYELGATILYGTNTFFKGYAHYAHPFDFHSLRYTVAGAEKLRDDTLQLWMERFGIRILQGYGVTETSPVIAVNTPLENRIGTVGRPVTGMQFYLAPVDGIETGGRLVVSGPNVMLGYLLADRPGELVPPETERGRGWYDTGDIASIDDDGYITILGRAKRFAKVGGEMVSLTAVEELAQKVWPDASHSAVSLTDEHKGEKILLLTTEPDAHRKALIEYARQHGYGDLYVPRHIIGISEIPVLGTGKTDYSTLQQLAEAADASDVSWIDNPEQLISNSKQQ</sequence>
<accession>A0AAE3L496</accession>
<dbReference type="EC" id="6.2.1.20" evidence="4"/>
<dbReference type="CDD" id="cd07989">
    <property type="entry name" value="LPLAT_AGPAT-like"/>
    <property type="match status" value="1"/>
</dbReference>
<dbReference type="SUPFAM" id="SSF56801">
    <property type="entry name" value="Acetyl-CoA synthetase-like"/>
    <property type="match status" value="1"/>
</dbReference>
<dbReference type="Proteomes" id="UP001204445">
    <property type="component" value="Unassembled WGS sequence"/>
</dbReference>
<evidence type="ECO:0000256" key="2">
    <source>
        <dbReference type="ARBA" id="ARBA00022598"/>
    </source>
</evidence>
<gene>
    <name evidence="4" type="ORF">J2T55_001544</name>
</gene>
<feature type="domain" description="Phospholipid/glycerol acyltransferase" evidence="3">
    <location>
        <begin position="33"/>
        <end position="143"/>
    </location>
</feature>
<dbReference type="AlphaFoldDB" id="A0AAE3L496"/>
<evidence type="ECO:0000313" key="5">
    <source>
        <dbReference type="Proteomes" id="UP001204445"/>
    </source>
</evidence>
<dbReference type="InterPro" id="IPR020845">
    <property type="entry name" value="AMP-binding_CS"/>
</dbReference>
<keyword evidence="2 4" id="KW-0436">Ligase</keyword>
<dbReference type="Pfam" id="PF01553">
    <property type="entry name" value="Acyltransferase"/>
    <property type="match status" value="1"/>
</dbReference>
<dbReference type="PROSITE" id="PS00455">
    <property type="entry name" value="AMP_BINDING"/>
    <property type="match status" value="1"/>
</dbReference>
<dbReference type="GO" id="GO:0008779">
    <property type="term" value="F:acyl-[acyl-carrier-protein]-phospholipid O-acyltransferase activity"/>
    <property type="evidence" value="ECO:0007669"/>
    <property type="project" value="UniProtKB-EC"/>
</dbReference>
<dbReference type="EMBL" id="JANUCT010000009">
    <property type="protein sequence ID" value="MCS3903518.1"/>
    <property type="molecule type" value="Genomic_DNA"/>
</dbReference>
<dbReference type="InterPro" id="IPR045851">
    <property type="entry name" value="AMP-bd_C_sf"/>
</dbReference>
<dbReference type="GO" id="GO:0031956">
    <property type="term" value="F:medium-chain fatty acid-CoA ligase activity"/>
    <property type="evidence" value="ECO:0007669"/>
    <property type="project" value="TreeGrafter"/>
</dbReference>
<dbReference type="Pfam" id="PF00501">
    <property type="entry name" value="AMP-binding"/>
    <property type="match status" value="1"/>
</dbReference>
<dbReference type="RefSeq" id="WP_259055337.1">
    <property type="nucleotide sequence ID" value="NZ_JANUCT010000009.1"/>
</dbReference>
<dbReference type="EC" id="2.3.1.40" evidence="4"/>
<organism evidence="4 5">
    <name type="scientific">Methylohalomonas lacus</name>
    <dbReference type="NCBI Taxonomy" id="398773"/>
    <lineage>
        <taxon>Bacteria</taxon>
        <taxon>Pseudomonadati</taxon>
        <taxon>Pseudomonadota</taxon>
        <taxon>Gammaproteobacteria</taxon>
        <taxon>Methylohalomonadales</taxon>
        <taxon>Methylohalomonadaceae</taxon>
        <taxon>Methylohalomonas</taxon>
    </lineage>
</organism>
<dbReference type="GO" id="GO:0008922">
    <property type="term" value="F:long-chain fatty acid [acyl-carrier-protein] ligase activity"/>
    <property type="evidence" value="ECO:0007669"/>
    <property type="project" value="UniProtKB-EC"/>
</dbReference>
<keyword evidence="4" id="KW-0808">Transferase</keyword>
<dbReference type="InterPro" id="IPR000873">
    <property type="entry name" value="AMP-dep_synth/lig_dom"/>
</dbReference>
<protein>
    <submittedName>
        <fullName evidence="4">Acyl-[acyl-carrier-protein]-phospholipid O-acyltransferase/long-chain-fatty-acid--[acyl-carrier-protein] ligase</fullName>
        <ecNumber evidence="4">2.3.1.40</ecNumber>
        <ecNumber evidence="4">6.2.1.20</ecNumber>
    </submittedName>
</protein>
<dbReference type="SMART" id="SM00563">
    <property type="entry name" value="PlsC"/>
    <property type="match status" value="1"/>
</dbReference>
<evidence type="ECO:0000313" key="4">
    <source>
        <dbReference type="EMBL" id="MCS3903518.1"/>
    </source>
</evidence>
<comment type="caution">
    <text evidence="4">The sequence shown here is derived from an EMBL/GenBank/DDBJ whole genome shotgun (WGS) entry which is preliminary data.</text>
</comment>